<reference evidence="7" key="1">
    <citation type="submission" date="2021-06" db="EMBL/GenBank/DDBJ databases">
        <authorList>
            <consortium name="DOE Joint Genome Institute"/>
            <person name="Mondo S.J."/>
            <person name="Amses K.R."/>
            <person name="Simmons D.R."/>
            <person name="Longcore J.E."/>
            <person name="Seto K."/>
            <person name="Alves G.H."/>
            <person name="Bonds A.E."/>
            <person name="Quandt C.A."/>
            <person name="Davis W.J."/>
            <person name="Chang Y."/>
            <person name="Letcher P.M."/>
            <person name="Powell M.J."/>
            <person name="Kuo A."/>
            <person name="Labutti K."/>
            <person name="Pangilinan J."/>
            <person name="Andreopoulos W."/>
            <person name="Tritt A."/>
            <person name="Riley R."/>
            <person name="Hundley H."/>
            <person name="Johnson J."/>
            <person name="Lipzen A."/>
            <person name="Barry K."/>
            <person name="Berbee M.L."/>
            <person name="Buchler N.E."/>
            <person name="Grigoriev I.V."/>
            <person name="Spatafora J.W."/>
            <person name="Stajich J.E."/>
            <person name="James T.Y."/>
        </authorList>
    </citation>
    <scope>NUCLEOTIDE SEQUENCE</scope>
    <source>
        <strain evidence="7">AG</strain>
    </source>
</reference>
<dbReference type="RefSeq" id="XP_051442415.1">
    <property type="nucleotide sequence ID" value="XM_051584452.1"/>
</dbReference>
<organism evidence="7 8">
    <name type="scientific">Umbelopsis ramanniana AG</name>
    <dbReference type="NCBI Taxonomy" id="1314678"/>
    <lineage>
        <taxon>Eukaryota</taxon>
        <taxon>Fungi</taxon>
        <taxon>Fungi incertae sedis</taxon>
        <taxon>Mucoromycota</taxon>
        <taxon>Mucoromycotina</taxon>
        <taxon>Umbelopsidomycetes</taxon>
        <taxon>Umbelopsidales</taxon>
        <taxon>Umbelopsidaceae</taxon>
        <taxon>Umbelopsis</taxon>
    </lineage>
</organism>
<comment type="caution">
    <text evidence="7">The sequence shown here is derived from an EMBL/GenBank/DDBJ whole genome shotgun (WGS) entry which is preliminary data.</text>
</comment>
<evidence type="ECO:0000256" key="2">
    <source>
        <dbReference type="ARBA" id="ARBA00022692"/>
    </source>
</evidence>
<feature type="transmembrane region" description="Helical" evidence="6">
    <location>
        <begin position="103"/>
        <end position="122"/>
    </location>
</feature>
<feature type="transmembrane region" description="Helical" evidence="6">
    <location>
        <begin position="530"/>
        <end position="546"/>
    </location>
</feature>
<dbReference type="Pfam" id="PF13520">
    <property type="entry name" value="AA_permease_2"/>
    <property type="match status" value="1"/>
</dbReference>
<dbReference type="Gene3D" id="1.20.1740.10">
    <property type="entry name" value="Amino acid/polyamine transporter I"/>
    <property type="match status" value="1"/>
</dbReference>
<dbReference type="PANTHER" id="PTHR11785">
    <property type="entry name" value="AMINO ACID TRANSPORTER"/>
    <property type="match status" value="1"/>
</dbReference>
<feature type="transmembrane region" description="Helical" evidence="6">
    <location>
        <begin position="471"/>
        <end position="492"/>
    </location>
</feature>
<dbReference type="PANTHER" id="PTHR11785:SF512">
    <property type="entry name" value="SOBREMESA, ISOFORM B"/>
    <property type="match status" value="1"/>
</dbReference>
<reference evidence="7" key="2">
    <citation type="journal article" date="2022" name="Proc. Natl. Acad. Sci. U.S.A.">
        <title>Diploid-dominant life cycles characterize the early evolution of Fungi.</title>
        <authorList>
            <person name="Amses K.R."/>
            <person name="Simmons D.R."/>
            <person name="Longcore J.E."/>
            <person name="Mondo S.J."/>
            <person name="Seto K."/>
            <person name="Jeronimo G.H."/>
            <person name="Bonds A.E."/>
            <person name="Quandt C.A."/>
            <person name="Davis W.J."/>
            <person name="Chang Y."/>
            <person name="Federici B.A."/>
            <person name="Kuo A."/>
            <person name="LaButti K."/>
            <person name="Pangilinan J."/>
            <person name="Andreopoulos W."/>
            <person name="Tritt A."/>
            <person name="Riley R."/>
            <person name="Hundley H."/>
            <person name="Johnson J."/>
            <person name="Lipzen A."/>
            <person name="Barry K."/>
            <person name="Lang B.F."/>
            <person name="Cuomo C.A."/>
            <person name="Buchler N.E."/>
            <person name="Grigoriev I.V."/>
            <person name="Spatafora J.W."/>
            <person name="Stajich J.E."/>
            <person name="James T.Y."/>
        </authorList>
    </citation>
    <scope>NUCLEOTIDE SEQUENCE</scope>
    <source>
        <strain evidence="7">AG</strain>
    </source>
</reference>
<dbReference type="GO" id="GO:0015179">
    <property type="term" value="F:L-amino acid transmembrane transporter activity"/>
    <property type="evidence" value="ECO:0007669"/>
    <property type="project" value="TreeGrafter"/>
</dbReference>
<evidence type="ECO:0008006" key="9">
    <source>
        <dbReference type="Google" id="ProtNLM"/>
    </source>
</evidence>
<evidence type="ECO:0000313" key="8">
    <source>
        <dbReference type="Proteomes" id="UP001206595"/>
    </source>
</evidence>
<evidence type="ECO:0000256" key="5">
    <source>
        <dbReference type="SAM" id="MobiDB-lite"/>
    </source>
</evidence>
<feature type="compositionally biased region" description="Acidic residues" evidence="5">
    <location>
        <begin position="17"/>
        <end position="32"/>
    </location>
</feature>
<dbReference type="Proteomes" id="UP001206595">
    <property type="component" value="Unassembled WGS sequence"/>
</dbReference>
<dbReference type="InterPro" id="IPR002293">
    <property type="entry name" value="AA/rel_permease1"/>
</dbReference>
<feature type="transmembrane region" description="Helical" evidence="6">
    <location>
        <begin position="169"/>
        <end position="190"/>
    </location>
</feature>
<name>A0AAD5HCC2_UMBRA</name>
<feature type="transmembrane region" description="Helical" evidence="6">
    <location>
        <begin position="504"/>
        <end position="524"/>
    </location>
</feature>
<comment type="subcellular location">
    <subcellularLocation>
        <location evidence="1">Membrane</location>
        <topology evidence="1">Multi-pass membrane protein</topology>
    </subcellularLocation>
</comment>
<protein>
    <recommendedName>
        <fullName evidence="9">Amino acid transporter</fullName>
    </recommendedName>
</protein>
<keyword evidence="3 6" id="KW-1133">Transmembrane helix</keyword>
<gene>
    <name evidence="7" type="ORF">K450DRAFT_191300</name>
</gene>
<dbReference type="EMBL" id="MU620941">
    <property type="protein sequence ID" value="KAI8577411.1"/>
    <property type="molecule type" value="Genomic_DNA"/>
</dbReference>
<accession>A0AAD5HCC2</accession>
<evidence type="ECO:0000256" key="3">
    <source>
        <dbReference type="ARBA" id="ARBA00022989"/>
    </source>
</evidence>
<dbReference type="AlphaFoldDB" id="A0AAD5HCC2"/>
<feature type="compositionally biased region" description="Acidic residues" evidence="5">
    <location>
        <begin position="50"/>
        <end position="61"/>
    </location>
</feature>
<evidence type="ECO:0000256" key="1">
    <source>
        <dbReference type="ARBA" id="ARBA00004141"/>
    </source>
</evidence>
<feature type="compositionally biased region" description="Basic and acidic residues" evidence="5">
    <location>
        <begin position="33"/>
        <end position="42"/>
    </location>
</feature>
<evidence type="ECO:0000256" key="4">
    <source>
        <dbReference type="ARBA" id="ARBA00023136"/>
    </source>
</evidence>
<feature type="transmembrane region" description="Helical" evidence="6">
    <location>
        <begin position="268"/>
        <end position="288"/>
    </location>
</feature>
<keyword evidence="8" id="KW-1185">Reference proteome</keyword>
<keyword evidence="4 6" id="KW-0472">Membrane</keyword>
<dbReference type="GeneID" id="75909802"/>
<feature type="transmembrane region" description="Helical" evidence="6">
    <location>
        <begin position="237"/>
        <end position="256"/>
    </location>
</feature>
<proteinExistence type="predicted"/>
<feature type="transmembrane region" description="Helical" evidence="6">
    <location>
        <begin position="390"/>
        <end position="411"/>
    </location>
</feature>
<feature type="region of interest" description="Disordered" evidence="5">
    <location>
        <begin position="1"/>
        <end position="69"/>
    </location>
</feature>
<evidence type="ECO:0000313" key="7">
    <source>
        <dbReference type="EMBL" id="KAI8577411.1"/>
    </source>
</evidence>
<evidence type="ECO:0000256" key="6">
    <source>
        <dbReference type="SAM" id="Phobius"/>
    </source>
</evidence>
<dbReference type="InterPro" id="IPR050598">
    <property type="entry name" value="AminoAcid_Transporter"/>
</dbReference>
<dbReference type="FunFam" id="1.20.1740.10:FF:000042">
    <property type="entry name" value="Similar to amino acid transporter"/>
    <property type="match status" value="1"/>
</dbReference>
<feature type="transmembrane region" description="Helical" evidence="6">
    <location>
        <begin position="348"/>
        <end position="370"/>
    </location>
</feature>
<dbReference type="GO" id="GO:0016020">
    <property type="term" value="C:membrane"/>
    <property type="evidence" value="ECO:0007669"/>
    <property type="project" value="UniProtKB-SubCell"/>
</dbReference>
<feature type="transmembrane region" description="Helical" evidence="6">
    <location>
        <begin position="447"/>
        <end position="465"/>
    </location>
</feature>
<keyword evidence="2 6" id="KW-0812">Transmembrane</keyword>
<sequence length="574" mass="62527">MRPRSYSLLHERQQAQDLDEAFELDGPGELEPYDSHELDTFLHHSTSPQSDDDERSGDEQDLLPGAHHRDPSTVSLFSLDSIPMIPLSLSQARGPDLQKKVSLVNGLALVIGSMIGSGLFSSPGPVLESVGAPGTSLVVWLVSGIIAMVGALCYAELGSMLPMNGGETVYLNRAFGSLVSFVFEFVNIFVQKPGSVAIVSVIFGEYVSRIVFHTYFFSTPHDSDAAAELADSVIPPYLPKLIAMLCVVLVSVINALSVKAGIRAQDILTVLKVLAATVIAIVGLVILARDGSRGSHSFDGDLFAGYNEVSFGQYTLALYSGLWAYDGWNNLNYVSGEMKDPNRDLPRVIFIGIPTVIMFYLFSNIAYLAVLPSNVVAHTNTVAMDFGKKLFGTAGGILFALCVALSCFGTANATVFTSSRIVFVSAKQGHIPAFFGKVSSKRQTPQTAIVLLAILSMIMIIPGSFKTLVNFYSVCAWLFYFLAVLALIVLRFKEPELKRPYKVWLSTPVLFCIVALFLFVMPFVEAPMESFAALGFTALAIPFWLVRVKYGEQVGQFWDGKLYSLNCVSIMEVC</sequence>
<feature type="transmembrane region" description="Helical" evidence="6">
    <location>
        <begin position="137"/>
        <end position="157"/>
    </location>
</feature>